<dbReference type="Pfam" id="PF04255">
    <property type="entry name" value="DUF433"/>
    <property type="match status" value="1"/>
</dbReference>
<evidence type="ECO:0000313" key="2">
    <source>
        <dbReference type="Proteomes" id="UP000178606"/>
    </source>
</evidence>
<dbReference type="AlphaFoldDB" id="A0A1F6CZP1"/>
<dbReference type="InterPro" id="IPR009057">
    <property type="entry name" value="Homeodomain-like_sf"/>
</dbReference>
<dbReference type="Proteomes" id="UP000178606">
    <property type="component" value="Unassembled WGS sequence"/>
</dbReference>
<dbReference type="EMBL" id="MFKF01000107">
    <property type="protein sequence ID" value="OGG54302.1"/>
    <property type="molecule type" value="Genomic_DNA"/>
</dbReference>
<sequence length="79" mass="8902">MRKSRVGKHLVIDPAICHGQLTFAGTRIPVQAVLTFLKMGYSMDRLLSEWPELRREAIEEAVELAAEALLERYPPALTP</sequence>
<name>A0A1F6CZP1_HANXR</name>
<organism evidence="1 2">
    <name type="scientific">Handelsmanbacteria sp. (strain RIFCSPLOWO2_12_FULL_64_10)</name>
    <dbReference type="NCBI Taxonomy" id="1817868"/>
    <lineage>
        <taxon>Bacteria</taxon>
        <taxon>Candidatus Handelsmaniibacteriota</taxon>
    </lineage>
</organism>
<dbReference type="InterPro" id="IPR036388">
    <property type="entry name" value="WH-like_DNA-bd_sf"/>
</dbReference>
<gene>
    <name evidence="1" type="ORF">A3F84_14730</name>
</gene>
<reference evidence="1 2" key="1">
    <citation type="journal article" date="2016" name="Nat. Commun.">
        <title>Thousands of microbial genomes shed light on interconnected biogeochemical processes in an aquifer system.</title>
        <authorList>
            <person name="Anantharaman K."/>
            <person name="Brown C.T."/>
            <person name="Hug L.A."/>
            <person name="Sharon I."/>
            <person name="Castelle C.J."/>
            <person name="Probst A.J."/>
            <person name="Thomas B.C."/>
            <person name="Singh A."/>
            <person name="Wilkins M.J."/>
            <person name="Karaoz U."/>
            <person name="Brodie E.L."/>
            <person name="Williams K.H."/>
            <person name="Hubbard S.S."/>
            <person name="Banfield J.F."/>
        </authorList>
    </citation>
    <scope>NUCLEOTIDE SEQUENCE [LARGE SCALE GENOMIC DNA]</scope>
    <source>
        <strain evidence="2">RIFCSPLOWO2_12_FULL_64_10</strain>
    </source>
</reference>
<evidence type="ECO:0000313" key="1">
    <source>
        <dbReference type="EMBL" id="OGG54302.1"/>
    </source>
</evidence>
<proteinExistence type="predicted"/>
<dbReference type="PANTHER" id="PTHR34849:SF3">
    <property type="entry name" value="SSR2962 PROTEIN"/>
    <property type="match status" value="1"/>
</dbReference>
<comment type="caution">
    <text evidence="1">The sequence shown here is derived from an EMBL/GenBank/DDBJ whole genome shotgun (WGS) entry which is preliminary data.</text>
</comment>
<protein>
    <recommendedName>
        <fullName evidence="3">DUF433 domain-containing protein</fullName>
    </recommendedName>
</protein>
<dbReference type="Gene3D" id="1.10.10.10">
    <property type="entry name" value="Winged helix-like DNA-binding domain superfamily/Winged helix DNA-binding domain"/>
    <property type="match status" value="1"/>
</dbReference>
<dbReference type="PANTHER" id="PTHR34849">
    <property type="entry name" value="SSL5025 PROTEIN"/>
    <property type="match status" value="1"/>
</dbReference>
<dbReference type="InterPro" id="IPR007367">
    <property type="entry name" value="DUF433"/>
</dbReference>
<accession>A0A1F6CZP1</accession>
<dbReference type="SUPFAM" id="SSF46689">
    <property type="entry name" value="Homeodomain-like"/>
    <property type="match status" value="1"/>
</dbReference>
<evidence type="ECO:0008006" key="3">
    <source>
        <dbReference type="Google" id="ProtNLM"/>
    </source>
</evidence>